<feature type="compositionally biased region" description="Basic residues" evidence="1">
    <location>
        <begin position="127"/>
        <end position="142"/>
    </location>
</feature>
<name>A0A1M7ZSQ1_9FLAO</name>
<dbReference type="Proteomes" id="UP000184611">
    <property type="component" value="Unassembled WGS sequence"/>
</dbReference>
<dbReference type="EMBL" id="FRYK01000001">
    <property type="protein sequence ID" value="SHO71882.1"/>
    <property type="molecule type" value="Genomic_DNA"/>
</dbReference>
<evidence type="ECO:0000313" key="3">
    <source>
        <dbReference type="Proteomes" id="UP000184611"/>
    </source>
</evidence>
<evidence type="ECO:0000256" key="1">
    <source>
        <dbReference type="SAM" id="MobiDB-lite"/>
    </source>
</evidence>
<sequence>MKKLILTTTLFVSTLTFAQEGKKSGEKLTQEQQTELQVKNMTLQLDLDEKQQKEIKSILVEQNKKREAKIAALKKRKEKGDTLSADEKFAIKNEMLDDQIEKKAQMRKVLKPEQFLKWEQNLENRREKRNIKRQKGMIKRKKAESIEK</sequence>
<gene>
    <name evidence="2" type="ORF">SAMN05443547_0198</name>
</gene>
<dbReference type="RefSeq" id="WP_073580558.1">
    <property type="nucleotide sequence ID" value="NZ_CBCSEA010000003.1"/>
</dbReference>
<dbReference type="OrthoDB" id="956918at2"/>
<evidence type="ECO:0000313" key="2">
    <source>
        <dbReference type="EMBL" id="SHO71882.1"/>
    </source>
</evidence>
<keyword evidence="3" id="KW-1185">Reference proteome</keyword>
<dbReference type="AlphaFoldDB" id="A0A1M7ZSQ1"/>
<dbReference type="STRING" id="416016.SAMN05443547_0198"/>
<accession>A0A1M7ZSQ1</accession>
<feature type="region of interest" description="Disordered" evidence="1">
    <location>
        <begin position="122"/>
        <end position="148"/>
    </location>
</feature>
<organism evidence="2 3">
    <name type="scientific">Flavobacterium cucumis</name>
    <dbReference type="NCBI Taxonomy" id="416016"/>
    <lineage>
        <taxon>Bacteria</taxon>
        <taxon>Pseudomonadati</taxon>
        <taxon>Bacteroidota</taxon>
        <taxon>Flavobacteriia</taxon>
        <taxon>Flavobacteriales</taxon>
        <taxon>Flavobacteriaceae</taxon>
        <taxon>Flavobacterium</taxon>
    </lineage>
</organism>
<proteinExistence type="predicted"/>
<evidence type="ECO:0008006" key="4">
    <source>
        <dbReference type="Google" id="ProtNLM"/>
    </source>
</evidence>
<protein>
    <recommendedName>
        <fullName evidence="4">LTXXQ motif family protein</fullName>
    </recommendedName>
</protein>
<reference evidence="3" key="1">
    <citation type="submission" date="2016-12" db="EMBL/GenBank/DDBJ databases">
        <authorList>
            <person name="Varghese N."/>
            <person name="Submissions S."/>
        </authorList>
    </citation>
    <scope>NUCLEOTIDE SEQUENCE [LARGE SCALE GENOMIC DNA]</scope>
    <source>
        <strain evidence="3">DSM 18830</strain>
    </source>
</reference>